<sequence length="71" mass="8165">MSTAPLAKQHDRISAVLVLAITYLLYFKNSYIIKMILSSMTTYDIEPRENSLDMVLTFSRSIPRPLNRLTT</sequence>
<dbReference type="EMBL" id="REGN01005347">
    <property type="protein sequence ID" value="RNA13670.1"/>
    <property type="molecule type" value="Genomic_DNA"/>
</dbReference>
<keyword evidence="1" id="KW-1133">Transmembrane helix</keyword>
<comment type="caution">
    <text evidence="2">The sequence shown here is derived from an EMBL/GenBank/DDBJ whole genome shotgun (WGS) entry which is preliminary data.</text>
</comment>
<accession>A0A3M7QQQ4</accession>
<organism evidence="2 3">
    <name type="scientific">Brachionus plicatilis</name>
    <name type="common">Marine rotifer</name>
    <name type="synonym">Brachionus muelleri</name>
    <dbReference type="NCBI Taxonomy" id="10195"/>
    <lineage>
        <taxon>Eukaryota</taxon>
        <taxon>Metazoa</taxon>
        <taxon>Spiralia</taxon>
        <taxon>Gnathifera</taxon>
        <taxon>Rotifera</taxon>
        <taxon>Eurotatoria</taxon>
        <taxon>Monogononta</taxon>
        <taxon>Pseudotrocha</taxon>
        <taxon>Ploima</taxon>
        <taxon>Brachionidae</taxon>
        <taxon>Brachionus</taxon>
    </lineage>
</organism>
<protein>
    <submittedName>
        <fullName evidence="2">Uncharacterized protein</fullName>
    </submittedName>
</protein>
<evidence type="ECO:0000313" key="3">
    <source>
        <dbReference type="Proteomes" id="UP000276133"/>
    </source>
</evidence>
<proteinExistence type="predicted"/>
<keyword evidence="1" id="KW-0472">Membrane</keyword>
<evidence type="ECO:0000256" key="1">
    <source>
        <dbReference type="SAM" id="Phobius"/>
    </source>
</evidence>
<dbReference type="Proteomes" id="UP000276133">
    <property type="component" value="Unassembled WGS sequence"/>
</dbReference>
<name>A0A3M7QQQ4_BRAPC</name>
<keyword evidence="3" id="KW-1185">Reference proteome</keyword>
<feature type="transmembrane region" description="Helical" evidence="1">
    <location>
        <begin position="12"/>
        <end position="31"/>
    </location>
</feature>
<gene>
    <name evidence="2" type="ORF">BpHYR1_016290</name>
</gene>
<reference evidence="2 3" key="1">
    <citation type="journal article" date="2018" name="Sci. Rep.">
        <title>Genomic signatures of local adaptation to the degree of environmental predictability in rotifers.</title>
        <authorList>
            <person name="Franch-Gras L."/>
            <person name="Hahn C."/>
            <person name="Garcia-Roger E.M."/>
            <person name="Carmona M.J."/>
            <person name="Serra M."/>
            <person name="Gomez A."/>
        </authorList>
    </citation>
    <scope>NUCLEOTIDE SEQUENCE [LARGE SCALE GENOMIC DNA]</scope>
    <source>
        <strain evidence="2">HYR1</strain>
    </source>
</reference>
<keyword evidence="1" id="KW-0812">Transmembrane</keyword>
<dbReference type="AlphaFoldDB" id="A0A3M7QQQ4"/>
<evidence type="ECO:0000313" key="2">
    <source>
        <dbReference type="EMBL" id="RNA13670.1"/>
    </source>
</evidence>